<proteinExistence type="predicted"/>
<gene>
    <name evidence="1" type="ORF">PAMC26577_37200</name>
</gene>
<comment type="caution">
    <text evidence="1">The sequence shown here is derived from an EMBL/GenBank/DDBJ whole genome shotgun (WGS) entry which is preliminary data.</text>
</comment>
<accession>A0A2C9XUT7</accession>
<evidence type="ECO:0000313" key="2">
    <source>
        <dbReference type="Proteomes" id="UP000195221"/>
    </source>
</evidence>
<reference evidence="1 2" key="1">
    <citation type="submission" date="2017-03" db="EMBL/GenBank/DDBJ databases">
        <title>Genome analysis of strain PAMC 26577.</title>
        <authorList>
            <person name="Oh H.-M."/>
            <person name="Yang J.-A."/>
        </authorList>
    </citation>
    <scope>NUCLEOTIDE SEQUENCE [LARGE SCALE GENOMIC DNA]</scope>
    <source>
        <strain evidence="1 2">PAMC 26577</strain>
    </source>
</reference>
<dbReference type="Proteomes" id="UP000195221">
    <property type="component" value="Unassembled WGS sequence"/>
</dbReference>
<protein>
    <submittedName>
        <fullName evidence="1">Uncharacterized protein</fullName>
    </submittedName>
</protein>
<dbReference type="AlphaFoldDB" id="A0A2C9XUT7"/>
<sequence length="81" mass="8819">MVVPSGSRQTLDWLPAASLRVSRLPPRLMQYREAGFARPTGLGLCAFSCDAHALMAVVSTTAAAVLSKKIDWEFMTIKPNL</sequence>
<dbReference type="EMBL" id="NBTZ01000158">
    <property type="protein sequence ID" value="OTP66981.1"/>
    <property type="molecule type" value="Genomic_DNA"/>
</dbReference>
<organism evidence="1 2">
    <name type="scientific">Caballeronia sordidicola</name>
    <name type="common">Burkholderia sordidicola</name>
    <dbReference type="NCBI Taxonomy" id="196367"/>
    <lineage>
        <taxon>Bacteria</taxon>
        <taxon>Pseudomonadati</taxon>
        <taxon>Pseudomonadota</taxon>
        <taxon>Betaproteobacteria</taxon>
        <taxon>Burkholderiales</taxon>
        <taxon>Burkholderiaceae</taxon>
        <taxon>Caballeronia</taxon>
    </lineage>
</organism>
<evidence type="ECO:0000313" key="1">
    <source>
        <dbReference type="EMBL" id="OTP66981.1"/>
    </source>
</evidence>
<name>A0A2C9XUT7_CABSO</name>